<dbReference type="PROSITE" id="PS50048">
    <property type="entry name" value="ZN2_CY6_FUNGAL_2"/>
    <property type="match status" value="1"/>
</dbReference>
<dbReference type="InterPro" id="IPR024079">
    <property type="entry name" value="MetalloPept_cat_dom_sf"/>
</dbReference>
<keyword evidence="9 14" id="KW-0482">Metalloprotease</keyword>
<dbReference type="EC" id="3.4.24.39" evidence="14"/>
<dbReference type="Gene3D" id="2.60.40.2970">
    <property type="match status" value="1"/>
</dbReference>
<feature type="domain" description="Zn(2)-C6 fungal-type" evidence="15">
    <location>
        <begin position="368"/>
        <end position="396"/>
    </location>
</feature>
<keyword evidence="4 14" id="KW-0165">Cleavage on pair of basic residues</keyword>
<evidence type="ECO:0000256" key="3">
    <source>
        <dbReference type="ARBA" id="ARBA00022670"/>
    </source>
</evidence>
<evidence type="ECO:0000256" key="9">
    <source>
        <dbReference type="ARBA" id="ARBA00023049"/>
    </source>
</evidence>
<evidence type="ECO:0000256" key="13">
    <source>
        <dbReference type="PIRSR" id="PIRSR601384-2"/>
    </source>
</evidence>
<evidence type="ECO:0000256" key="7">
    <source>
        <dbReference type="ARBA" id="ARBA00022801"/>
    </source>
</evidence>
<dbReference type="CDD" id="cd11008">
    <property type="entry name" value="M35_deuterolysin_like"/>
    <property type="match status" value="1"/>
</dbReference>
<dbReference type="SMART" id="SM00066">
    <property type="entry name" value="GAL4"/>
    <property type="match status" value="1"/>
</dbReference>
<keyword evidence="10" id="KW-0865">Zymogen</keyword>
<evidence type="ECO:0000256" key="8">
    <source>
        <dbReference type="ARBA" id="ARBA00022833"/>
    </source>
</evidence>
<comment type="function">
    <text evidence="14">Secreted metalloproteinase that allows assimilation of proteinaceous substrates. Shows high activities on basic nuclear substrates such as histone and protamine.</text>
</comment>
<comment type="catalytic activity">
    <reaction evidence="1 14">
        <text>Preferential cleavage of bonds with hydrophobic residues in P1'. Also 3-Asn-|-Gln-4 and 8-Gly-|-Ser-9 bonds in insulin B chain.</text>
        <dbReference type="EC" id="3.4.24.39"/>
    </reaction>
</comment>
<evidence type="ECO:0000256" key="14">
    <source>
        <dbReference type="RuleBase" id="RU361126"/>
    </source>
</evidence>
<feature type="binding site" evidence="13">
    <location>
        <position position="309"/>
    </location>
    <ligand>
        <name>Zn(2+)</name>
        <dbReference type="ChEBI" id="CHEBI:29105"/>
        <note>catalytic</note>
    </ligand>
</feature>
<dbReference type="GO" id="GO:0005576">
    <property type="term" value="C:extracellular region"/>
    <property type="evidence" value="ECO:0007669"/>
    <property type="project" value="UniProtKB-SubCell"/>
</dbReference>
<dbReference type="SUPFAM" id="SSF57701">
    <property type="entry name" value="Zn2/Cys6 DNA-binding domain"/>
    <property type="match status" value="1"/>
</dbReference>
<dbReference type="Pfam" id="PF00172">
    <property type="entry name" value="Zn_clus"/>
    <property type="match status" value="1"/>
</dbReference>
<dbReference type="SUPFAM" id="SSF55486">
    <property type="entry name" value="Metalloproteases ('zincins'), catalytic domain"/>
    <property type="match status" value="1"/>
</dbReference>
<keyword evidence="8 13" id="KW-0862">Zinc</keyword>
<dbReference type="GO" id="GO:0008270">
    <property type="term" value="F:zinc ion binding"/>
    <property type="evidence" value="ECO:0007669"/>
    <property type="project" value="InterPro"/>
</dbReference>
<keyword evidence="6 14" id="KW-0732">Signal</keyword>
<evidence type="ECO:0000256" key="2">
    <source>
        <dbReference type="ARBA" id="ARBA00010279"/>
    </source>
</evidence>
<dbReference type="GO" id="GO:0004222">
    <property type="term" value="F:metalloendopeptidase activity"/>
    <property type="evidence" value="ECO:0007669"/>
    <property type="project" value="InterPro"/>
</dbReference>
<feature type="binding site" evidence="13">
    <location>
        <position position="326"/>
    </location>
    <ligand>
        <name>Zn(2+)</name>
        <dbReference type="ChEBI" id="CHEBI:29105"/>
        <note>catalytic</note>
    </ligand>
</feature>
<accession>A0A9P7GT74</accession>
<name>A0A9P7GT74_9HYPO</name>
<evidence type="ECO:0000256" key="6">
    <source>
        <dbReference type="ARBA" id="ARBA00022729"/>
    </source>
</evidence>
<feature type="binding site" evidence="13">
    <location>
        <position position="313"/>
    </location>
    <ligand>
        <name>Zn(2+)</name>
        <dbReference type="ChEBI" id="CHEBI:29105"/>
        <note>catalytic</note>
    </ligand>
</feature>
<dbReference type="PROSITE" id="PS00463">
    <property type="entry name" value="ZN2_CY6_FUNGAL_1"/>
    <property type="match status" value="1"/>
</dbReference>
<dbReference type="GO" id="GO:0000981">
    <property type="term" value="F:DNA-binding transcription factor activity, RNA polymerase II-specific"/>
    <property type="evidence" value="ECO:0007669"/>
    <property type="project" value="InterPro"/>
</dbReference>
<dbReference type="Gene3D" id="4.10.240.10">
    <property type="entry name" value="Zn(2)-C6 fungal-type DNA-binding domain"/>
    <property type="match status" value="1"/>
</dbReference>
<dbReference type="Gene3D" id="3.40.390.10">
    <property type="entry name" value="Collagenase (Catalytic Domain)"/>
    <property type="match status" value="1"/>
</dbReference>
<evidence type="ECO:0000256" key="5">
    <source>
        <dbReference type="ARBA" id="ARBA00022723"/>
    </source>
</evidence>
<dbReference type="GO" id="GO:0006508">
    <property type="term" value="P:proteolysis"/>
    <property type="evidence" value="ECO:0007669"/>
    <property type="project" value="UniProtKB-KW"/>
</dbReference>
<dbReference type="InterPro" id="IPR021858">
    <property type="entry name" value="Fun_TF"/>
</dbReference>
<feature type="active site" evidence="12">
    <location>
        <position position="310"/>
    </location>
</feature>
<dbReference type="PANTHER" id="PTHR37016:SF3">
    <property type="entry name" value="NEUTRAL PROTEASE 2-RELATED"/>
    <property type="match status" value="1"/>
</dbReference>
<comment type="caution">
    <text evidence="16">The sequence shown here is derived from an EMBL/GenBank/DDBJ whole genome shotgun (WGS) entry which is preliminary data.</text>
</comment>
<evidence type="ECO:0000256" key="1">
    <source>
        <dbReference type="ARBA" id="ARBA00001187"/>
    </source>
</evidence>
<evidence type="ECO:0000313" key="16">
    <source>
        <dbReference type="EMBL" id="KAG5655594.1"/>
    </source>
</evidence>
<keyword evidence="7 14" id="KW-0378">Hydrolase</keyword>
<keyword evidence="11" id="KW-0539">Nucleus</keyword>
<dbReference type="CDD" id="cd00067">
    <property type="entry name" value="GAL4"/>
    <property type="match status" value="1"/>
</dbReference>
<comment type="subcellular location">
    <subcellularLocation>
        <location evidence="14">Secreted</location>
    </subcellularLocation>
</comment>
<dbReference type="Proteomes" id="UP000782241">
    <property type="component" value="Unassembled WGS sequence"/>
</dbReference>
<proteinExistence type="inferred from homology"/>
<evidence type="ECO:0000313" key="17">
    <source>
        <dbReference type="Proteomes" id="UP000782241"/>
    </source>
</evidence>
<dbReference type="AlphaFoldDB" id="A0A9P7GT74"/>
<dbReference type="InterPro" id="IPR050414">
    <property type="entry name" value="Fungal_M35_metalloproteases"/>
</dbReference>
<reference evidence="16" key="1">
    <citation type="submission" date="2021-04" db="EMBL/GenBank/DDBJ databases">
        <title>Draft genome of Fusarium avenaceum strain F156N33, isolated from an atmospheric sample in Virginia.</title>
        <authorList>
            <person name="Yang S."/>
            <person name="Vinatzer B.A."/>
            <person name="Coleman J."/>
        </authorList>
    </citation>
    <scope>NUCLEOTIDE SEQUENCE</scope>
    <source>
        <strain evidence="16">F156N33</strain>
    </source>
</reference>
<feature type="chain" id="PRO_5040545162" description="Neutral protease 2" evidence="14">
    <location>
        <begin position="20"/>
        <end position="879"/>
    </location>
</feature>
<dbReference type="InterPro" id="IPR001138">
    <property type="entry name" value="Zn2Cys6_DnaBD"/>
</dbReference>
<dbReference type="Pfam" id="PF11951">
    <property type="entry name" value="Fungal_trans_2"/>
    <property type="match status" value="1"/>
</dbReference>
<dbReference type="InterPro" id="IPR036864">
    <property type="entry name" value="Zn2-C6_fun-type_DNA-bd_sf"/>
</dbReference>
<evidence type="ECO:0000256" key="10">
    <source>
        <dbReference type="ARBA" id="ARBA00023145"/>
    </source>
</evidence>
<evidence type="ECO:0000256" key="11">
    <source>
        <dbReference type="ARBA" id="ARBA00023242"/>
    </source>
</evidence>
<comment type="similarity">
    <text evidence="2 14">Belongs to the peptidase M35 family.</text>
</comment>
<sequence length="879" mass="97294">MRFLQTLASVAYLAIGVQSHSSYKYARQSDNLIITLAPVLGKPTEVKATITNDGAVDLSLLKIGTFLDERPVEKVKLMDENGDVVPFMGIKLSLDYEGVRAQDYEVLSVGSSILRTVDLSTIYDLKPGTYSVHAEGTIPSVLGKTKEPTLISFKSHPLSITIEKASSAEVKQKASKRTIIQEDSCDTEKLKATTDAVRNCEKLARAAAADSSNLQSARFVEYFKSNETKAREHVTGRLLAVAEECATSDSGNTRVLCSDQFGYCESDGPLIAYTTWVNGYITMCPMFYETRPPLPEQCHKQDHATTTIHEMTHARAVYEQEVSTQDYAYGYENATALDPLSCLYNADQYSLYANVAAYSFVRGMPSLGCGTCRARKVRCDQAFPKCNRCIKAGRECKGYGLQLSWPRKNDTRRAVVGPIPKQSRRNRIRAEYQLVNASCLDIELHDLVSSSTKTYGISMPGITKSVLDDTNGEPLSRLGKPLSLPRGPTLGTNIHLSSLDKTLFQYFVHKASYSITAFGHDALRVREILIRISLADTSPSSIAVLKSALALASFHRDNALHTTSRYKVVALQKLAESTQGLIGIAESACHVAAGIVLCTLEVHQNSMKSSHWLWYACGATKIVKNAGLDEMKQDEDIAALVGWVHYCGTISRFSLRHWQPNVTLDQIKGSDIGVETFHPAVCGQGQPESLSGKPHEILYLLSEVFNTVVASSDPLHNTETYRKQLHALDFQLQSLAERTNHEHTATSKPNPIFDLVVELYRLATLIYLRRASSGILTTDQRFPGWVDQAFALLSQLPACQWPFPLLIFGCEAQTEEQRITILDIMQRTRESGQYRNISTTEQVIKTVWNQSDLVSGGLDYVHKLGVILSSTQRSVPAFI</sequence>
<evidence type="ECO:0000256" key="12">
    <source>
        <dbReference type="PIRSR" id="PIRSR601384-1"/>
    </source>
</evidence>
<keyword evidence="5 13" id="KW-0479">Metal-binding</keyword>
<dbReference type="Pfam" id="PF02102">
    <property type="entry name" value="Peptidase_M35"/>
    <property type="match status" value="1"/>
</dbReference>
<dbReference type="InterPro" id="IPR001384">
    <property type="entry name" value="Peptidase_M35"/>
</dbReference>
<dbReference type="EMBL" id="JAGPUO010000028">
    <property type="protein sequence ID" value="KAG5655594.1"/>
    <property type="molecule type" value="Genomic_DNA"/>
</dbReference>
<dbReference type="PRINTS" id="PR00768">
    <property type="entry name" value="DEUTEROLYSIN"/>
</dbReference>
<dbReference type="PANTHER" id="PTHR37016">
    <property type="match status" value="1"/>
</dbReference>
<keyword evidence="14" id="KW-0964">Secreted</keyword>
<organism evidence="16 17">
    <name type="scientific">Fusarium avenaceum</name>
    <dbReference type="NCBI Taxonomy" id="40199"/>
    <lineage>
        <taxon>Eukaryota</taxon>
        <taxon>Fungi</taxon>
        <taxon>Dikarya</taxon>
        <taxon>Ascomycota</taxon>
        <taxon>Pezizomycotina</taxon>
        <taxon>Sordariomycetes</taxon>
        <taxon>Hypocreomycetidae</taxon>
        <taxon>Hypocreales</taxon>
        <taxon>Nectriaceae</taxon>
        <taxon>Fusarium</taxon>
        <taxon>Fusarium tricinctum species complex</taxon>
    </lineage>
</organism>
<evidence type="ECO:0000256" key="4">
    <source>
        <dbReference type="ARBA" id="ARBA00022685"/>
    </source>
</evidence>
<comment type="cofactor">
    <cofactor evidence="13 14">
        <name>Zn(2+)</name>
        <dbReference type="ChEBI" id="CHEBI:29105"/>
    </cofactor>
    <text evidence="13 14">Binds 1 zinc ion per subunit.</text>
</comment>
<keyword evidence="17" id="KW-1185">Reference proteome</keyword>
<protein>
    <recommendedName>
        <fullName evidence="14">Neutral protease 2</fullName>
        <ecNumber evidence="14">3.4.24.39</ecNumber>
    </recommendedName>
    <alternativeName>
        <fullName evidence="14">Deuterolysin</fullName>
    </alternativeName>
</protein>
<feature type="signal peptide" evidence="14">
    <location>
        <begin position="1"/>
        <end position="19"/>
    </location>
</feature>
<gene>
    <name evidence="16" type="ORF">KAF25_003931</name>
</gene>
<keyword evidence="3 14" id="KW-0645">Protease</keyword>
<evidence type="ECO:0000259" key="15">
    <source>
        <dbReference type="PROSITE" id="PS50048"/>
    </source>
</evidence>